<evidence type="ECO:0000313" key="1">
    <source>
        <dbReference type="EMBL" id="KAH3742033.1"/>
    </source>
</evidence>
<gene>
    <name evidence="1" type="ORF">DPMN_048763</name>
</gene>
<dbReference type="Proteomes" id="UP000828390">
    <property type="component" value="Unassembled WGS sequence"/>
</dbReference>
<evidence type="ECO:0000313" key="2">
    <source>
        <dbReference type="Proteomes" id="UP000828390"/>
    </source>
</evidence>
<reference evidence="1" key="2">
    <citation type="submission" date="2020-11" db="EMBL/GenBank/DDBJ databases">
        <authorList>
            <person name="McCartney M.A."/>
            <person name="Auch B."/>
            <person name="Kono T."/>
            <person name="Mallez S."/>
            <person name="Becker A."/>
            <person name="Gohl D.M."/>
            <person name="Silverstein K.A.T."/>
            <person name="Koren S."/>
            <person name="Bechman K.B."/>
            <person name="Herman A."/>
            <person name="Abrahante J.E."/>
            <person name="Garbe J."/>
        </authorList>
    </citation>
    <scope>NUCLEOTIDE SEQUENCE</scope>
    <source>
        <strain evidence="1">Duluth1</strain>
        <tissue evidence="1">Whole animal</tissue>
    </source>
</reference>
<dbReference type="AlphaFoldDB" id="A0A9D4DAL1"/>
<proteinExistence type="predicted"/>
<accession>A0A9D4DAL1</accession>
<keyword evidence="2" id="KW-1185">Reference proteome</keyword>
<organism evidence="1 2">
    <name type="scientific">Dreissena polymorpha</name>
    <name type="common">Zebra mussel</name>
    <name type="synonym">Mytilus polymorpha</name>
    <dbReference type="NCBI Taxonomy" id="45954"/>
    <lineage>
        <taxon>Eukaryota</taxon>
        <taxon>Metazoa</taxon>
        <taxon>Spiralia</taxon>
        <taxon>Lophotrochozoa</taxon>
        <taxon>Mollusca</taxon>
        <taxon>Bivalvia</taxon>
        <taxon>Autobranchia</taxon>
        <taxon>Heteroconchia</taxon>
        <taxon>Euheterodonta</taxon>
        <taxon>Imparidentia</taxon>
        <taxon>Neoheterodontei</taxon>
        <taxon>Myida</taxon>
        <taxon>Dreissenoidea</taxon>
        <taxon>Dreissenidae</taxon>
        <taxon>Dreissena</taxon>
    </lineage>
</organism>
<dbReference type="EMBL" id="JAIWYP010000011">
    <property type="protein sequence ID" value="KAH3742033.1"/>
    <property type="molecule type" value="Genomic_DNA"/>
</dbReference>
<reference evidence="1" key="1">
    <citation type="journal article" date="2019" name="bioRxiv">
        <title>The Genome of the Zebra Mussel, Dreissena polymorpha: A Resource for Invasive Species Research.</title>
        <authorList>
            <person name="McCartney M.A."/>
            <person name="Auch B."/>
            <person name="Kono T."/>
            <person name="Mallez S."/>
            <person name="Zhang Y."/>
            <person name="Obille A."/>
            <person name="Becker A."/>
            <person name="Abrahante J.E."/>
            <person name="Garbe J."/>
            <person name="Badalamenti J.P."/>
            <person name="Herman A."/>
            <person name="Mangelson H."/>
            <person name="Liachko I."/>
            <person name="Sullivan S."/>
            <person name="Sone E.D."/>
            <person name="Koren S."/>
            <person name="Silverstein K.A.T."/>
            <person name="Beckman K.B."/>
            <person name="Gohl D.M."/>
        </authorList>
    </citation>
    <scope>NUCLEOTIDE SEQUENCE</scope>
    <source>
        <strain evidence="1">Duluth1</strain>
        <tissue evidence="1">Whole animal</tissue>
    </source>
</reference>
<comment type="caution">
    <text evidence="1">The sequence shown here is derived from an EMBL/GenBank/DDBJ whole genome shotgun (WGS) entry which is preliminary data.</text>
</comment>
<protein>
    <submittedName>
        <fullName evidence="1">Uncharacterized protein</fullName>
    </submittedName>
</protein>
<name>A0A9D4DAL1_DREPO</name>
<sequence>MRKELLLPEMVQLMEHYPTTIKRFGMRKFCSAAFYLMVKLSSGHKSEGDTRTVKRSGSGGNKHDIKPVLDAVIISACKGYVWMWCKDHSKTVPDDTSFNKAVTLQIDYSRK</sequence>